<organism evidence="1 2">
    <name type="scientific">Phenylobacterium terrae</name>
    <dbReference type="NCBI Taxonomy" id="2665495"/>
    <lineage>
        <taxon>Bacteria</taxon>
        <taxon>Pseudomonadati</taxon>
        <taxon>Pseudomonadota</taxon>
        <taxon>Alphaproteobacteria</taxon>
        <taxon>Caulobacterales</taxon>
        <taxon>Caulobacteraceae</taxon>
        <taxon>Phenylobacterium</taxon>
    </lineage>
</organism>
<comment type="caution">
    <text evidence="1">The sequence shown here is derived from an EMBL/GenBank/DDBJ whole genome shotgun (WGS) entry which is preliminary data.</text>
</comment>
<dbReference type="RefSeq" id="WP_377281553.1">
    <property type="nucleotide sequence ID" value="NZ_JBHRSI010000004.1"/>
</dbReference>
<name>A0ABW4N5W6_9CAUL</name>
<evidence type="ECO:0000313" key="2">
    <source>
        <dbReference type="Proteomes" id="UP001597237"/>
    </source>
</evidence>
<accession>A0ABW4N5W6</accession>
<reference evidence="2" key="1">
    <citation type="journal article" date="2019" name="Int. J. Syst. Evol. Microbiol.">
        <title>The Global Catalogue of Microorganisms (GCM) 10K type strain sequencing project: providing services to taxonomists for standard genome sequencing and annotation.</title>
        <authorList>
            <consortium name="The Broad Institute Genomics Platform"/>
            <consortium name="The Broad Institute Genome Sequencing Center for Infectious Disease"/>
            <person name="Wu L."/>
            <person name="Ma J."/>
        </authorList>
    </citation>
    <scope>NUCLEOTIDE SEQUENCE [LARGE SCALE GENOMIC DNA]</scope>
    <source>
        <strain evidence="2">DFY28</strain>
    </source>
</reference>
<gene>
    <name evidence="1" type="ORF">ACFSC0_18985</name>
</gene>
<sequence>MLSPQEFTVGTFATAKPGSLVLPRAKHEAPALICEGDGEPVAVVLSGTYAFHSFPTGGAENWRGVIVPDVSIELDETSLYDPDHHGHLPGVLVREGTRLMVRGMPQQAFGRSVPVVIHAGLPDGAGRAAFTRWQVILGQGDEKRVLHQADLGDPPNA</sequence>
<evidence type="ECO:0000313" key="1">
    <source>
        <dbReference type="EMBL" id="MFD1785493.1"/>
    </source>
</evidence>
<protein>
    <submittedName>
        <fullName evidence="1">Uncharacterized protein</fullName>
    </submittedName>
</protein>
<keyword evidence="2" id="KW-1185">Reference proteome</keyword>
<dbReference type="EMBL" id="JBHUEY010000006">
    <property type="protein sequence ID" value="MFD1785493.1"/>
    <property type="molecule type" value="Genomic_DNA"/>
</dbReference>
<dbReference type="Proteomes" id="UP001597237">
    <property type="component" value="Unassembled WGS sequence"/>
</dbReference>
<proteinExistence type="predicted"/>